<dbReference type="InterPro" id="IPR002018">
    <property type="entry name" value="CarbesteraseB"/>
</dbReference>
<keyword evidence="6" id="KW-0732">Signal</keyword>
<dbReference type="InterPro" id="IPR019826">
    <property type="entry name" value="Carboxylesterase_B_AS"/>
</dbReference>
<dbReference type="EMBL" id="OU892278">
    <property type="protein sequence ID" value="CAG9765017.1"/>
    <property type="molecule type" value="Genomic_DNA"/>
</dbReference>
<proteinExistence type="inferred from homology"/>
<organism evidence="8 9">
    <name type="scientific">Ceutorhynchus assimilis</name>
    <name type="common">cabbage seed weevil</name>
    <dbReference type="NCBI Taxonomy" id="467358"/>
    <lineage>
        <taxon>Eukaryota</taxon>
        <taxon>Metazoa</taxon>
        <taxon>Ecdysozoa</taxon>
        <taxon>Arthropoda</taxon>
        <taxon>Hexapoda</taxon>
        <taxon>Insecta</taxon>
        <taxon>Pterygota</taxon>
        <taxon>Neoptera</taxon>
        <taxon>Endopterygota</taxon>
        <taxon>Coleoptera</taxon>
        <taxon>Polyphaga</taxon>
        <taxon>Cucujiformia</taxon>
        <taxon>Curculionidae</taxon>
        <taxon>Ceutorhynchinae</taxon>
        <taxon>Ceutorhynchus</taxon>
    </lineage>
</organism>
<dbReference type="PROSITE" id="PS00941">
    <property type="entry name" value="CARBOXYLESTERASE_B_2"/>
    <property type="match status" value="1"/>
</dbReference>
<dbReference type="InterPro" id="IPR019819">
    <property type="entry name" value="Carboxylesterase_B_CS"/>
</dbReference>
<dbReference type="Proteomes" id="UP001152799">
    <property type="component" value="Chromosome 2"/>
</dbReference>
<dbReference type="SUPFAM" id="SSF53474">
    <property type="entry name" value="alpha/beta-Hydrolases"/>
    <property type="match status" value="1"/>
</dbReference>
<evidence type="ECO:0000256" key="4">
    <source>
        <dbReference type="ARBA" id="ARBA00023157"/>
    </source>
</evidence>
<dbReference type="EC" id="3.1.1.-" evidence="6"/>
<dbReference type="AlphaFoldDB" id="A0A9N9QMG7"/>
<dbReference type="InterPro" id="IPR029058">
    <property type="entry name" value="AB_hydrolase_fold"/>
</dbReference>
<evidence type="ECO:0000256" key="5">
    <source>
        <dbReference type="ARBA" id="ARBA00023180"/>
    </source>
</evidence>
<keyword evidence="3 6" id="KW-0378">Hydrolase</keyword>
<evidence type="ECO:0000256" key="6">
    <source>
        <dbReference type="RuleBase" id="RU361235"/>
    </source>
</evidence>
<keyword evidence="2" id="KW-0719">Serine esterase</keyword>
<dbReference type="PROSITE" id="PS00122">
    <property type="entry name" value="CARBOXYLESTERASE_B_1"/>
    <property type="match status" value="1"/>
</dbReference>
<reference evidence="8" key="1">
    <citation type="submission" date="2022-01" db="EMBL/GenBank/DDBJ databases">
        <authorList>
            <person name="King R."/>
        </authorList>
    </citation>
    <scope>NUCLEOTIDE SEQUENCE</scope>
</reference>
<feature type="signal peptide" evidence="6">
    <location>
        <begin position="1"/>
        <end position="18"/>
    </location>
</feature>
<dbReference type="PANTHER" id="PTHR43142:SF1">
    <property type="entry name" value="CARBOXYLIC ESTER HYDROLASE"/>
    <property type="match status" value="1"/>
</dbReference>
<gene>
    <name evidence="8" type="ORF">CEUTPL_LOCUS5637</name>
</gene>
<dbReference type="GO" id="GO:0052689">
    <property type="term" value="F:carboxylic ester hydrolase activity"/>
    <property type="evidence" value="ECO:0007669"/>
    <property type="project" value="UniProtKB-KW"/>
</dbReference>
<evidence type="ECO:0000259" key="7">
    <source>
        <dbReference type="Pfam" id="PF00135"/>
    </source>
</evidence>
<keyword evidence="4" id="KW-1015">Disulfide bond</keyword>
<evidence type="ECO:0000256" key="1">
    <source>
        <dbReference type="ARBA" id="ARBA00005964"/>
    </source>
</evidence>
<sequence>MSFYIVLLLLVVSSTSWSQLLVSLPNGQIHGHRLQTFTNKTYHAYQSIPYATPPLGELRFQAPQPAQNWTGILNATKDSRICFQLNSDSPKESEDCLYINVFTPVLDRVNQTNKLPVIFWIYGGGLRNGAAQFRTYRPDYWMDEDVILVTHNYRVGIFGFLSTGDSVIPGNNGLKDQVLALQWTYDNIHLFGGDKEKITVHGQSAGAVSASYHLLIKQSAGLFRSVIAESGSPMNIYSFIQNPKEYAIELAHGINSNFSLNASSLEIRDYLLSLDGRTIDRFSRAPKISQPAIAFEPESPSAVVTKEMYEMFDSGDFYKVPVLMGICSEEALFIAKSDAYLRKLGRTYDTDSSLVVPSIFPHNENIDKKVIGDSIKLVYLNETEKWTEHPGRVVRHYSDQRFTRAIIKQGKLLSQYVPVFFYEFSYDGDVGGWSTVVEDAEKVEHAEELYYVFLNKGLSKISESDALTHKRLVRLWSNFIKFGNPTPDSDELVQNIVWPKVSPTNYQYLNINYTLRIQTNPKEEFFSKWERIFDSYGKRPFTTY</sequence>
<accession>A0A9N9QMG7</accession>
<feature type="chain" id="PRO_5040540088" description="Carboxylic ester hydrolase" evidence="6">
    <location>
        <begin position="19"/>
        <end position="544"/>
    </location>
</feature>
<dbReference type="PANTHER" id="PTHR43142">
    <property type="entry name" value="CARBOXYLIC ESTER HYDROLASE"/>
    <property type="match status" value="1"/>
</dbReference>
<keyword evidence="9" id="KW-1185">Reference proteome</keyword>
<evidence type="ECO:0000313" key="9">
    <source>
        <dbReference type="Proteomes" id="UP001152799"/>
    </source>
</evidence>
<dbReference type="OrthoDB" id="19653at2759"/>
<feature type="domain" description="Carboxylesterase type B" evidence="7">
    <location>
        <begin position="20"/>
        <end position="527"/>
    </location>
</feature>
<protein>
    <recommendedName>
        <fullName evidence="6">Carboxylic ester hydrolase</fullName>
        <ecNumber evidence="6">3.1.1.-</ecNumber>
    </recommendedName>
</protein>
<name>A0A9N9QMG7_9CUCU</name>
<evidence type="ECO:0000256" key="3">
    <source>
        <dbReference type="ARBA" id="ARBA00022801"/>
    </source>
</evidence>
<keyword evidence="5" id="KW-0325">Glycoprotein</keyword>
<dbReference type="Gene3D" id="3.40.50.1820">
    <property type="entry name" value="alpha/beta hydrolase"/>
    <property type="match status" value="1"/>
</dbReference>
<evidence type="ECO:0000313" key="8">
    <source>
        <dbReference type="EMBL" id="CAG9765017.1"/>
    </source>
</evidence>
<dbReference type="Pfam" id="PF00135">
    <property type="entry name" value="COesterase"/>
    <property type="match status" value="1"/>
</dbReference>
<comment type="similarity">
    <text evidence="1 6">Belongs to the type-B carboxylesterase/lipase family.</text>
</comment>
<evidence type="ECO:0000256" key="2">
    <source>
        <dbReference type="ARBA" id="ARBA00022487"/>
    </source>
</evidence>